<dbReference type="InterPro" id="IPR011990">
    <property type="entry name" value="TPR-like_helical_dom_sf"/>
</dbReference>
<dbReference type="SUPFAM" id="SSF48452">
    <property type="entry name" value="TPR-like"/>
    <property type="match status" value="2"/>
</dbReference>
<evidence type="ECO:0000313" key="5">
    <source>
        <dbReference type="EMBL" id="NLR75234.1"/>
    </source>
</evidence>
<dbReference type="Pfam" id="PF13432">
    <property type="entry name" value="TPR_16"/>
    <property type="match status" value="4"/>
</dbReference>
<keyword evidence="3" id="KW-0175">Coiled coil</keyword>
<dbReference type="Proteomes" id="UP000587991">
    <property type="component" value="Unassembled WGS sequence"/>
</dbReference>
<sequence length="555" mass="61378">MKRLLLSLSLATIGLQPVAAEEAAEPQGLTPQILYRFLLGEIAQQRGQGGAAVELFDLLTEESADPVLGRRAAQLAIANNRFGDALRLTARWYNNSKSPEAAEWLVALALRSPDPERSRIPLQQVLTDAGSRREALWRYYAEQLPEAGSPTAIYPLTRDLTEPYKTEAGAWWVRANAAAQVNRKDEALDALEQALRLNDNFEDAAVLRAQLRARNGLAEASKQLQAYVSSHPKAMRARLMLALSLADLKRGQEALVMLQALRKEAPESAEVAYQLGRQLAGMGQGKAAEGALQDAIRLRYRDTDTAYLLLGRLAAERDDVDAALRAWDEVEGGAFLNAQRQAAELLARKGRLAEARSRVSEAIAQQPAARREFLRIDARVLSLAGQQQQAYDVLSEALQGSADESETDLLYDRALVAEKMNRLDWLERDLRAILKTQPENSTALNALGYTLADRTDRHTEALTLISKALEKEPDNPAILDSMGWVKFKLGQLAEATDYLRTAYSKLQEPDVAAHLGEVLWLTGKQAEARALLQDALKKHPDEAVLLDVMKRLQVK</sequence>
<keyword evidence="1" id="KW-0677">Repeat</keyword>
<reference evidence="5 6" key="1">
    <citation type="submission" date="2020-04" db="EMBL/GenBank/DDBJ databases">
        <title>Draft genome of Leeia sp. IMCC25680.</title>
        <authorList>
            <person name="Song J."/>
            <person name="Cho J.-C."/>
        </authorList>
    </citation>
    <scope>NUCLEOTIDE SEQUENCE [LARGE SCALE GENOMIC DNA]</scope>
    <source>
        <strain evidence="5 6">IMCC25680</strain>
    </source>
</reference>
<evidence type="ECO:0000313" key="6">
    <source>
        <dbReference type="Proteomes" id="UP000587991"/>
    </source>
</evidence>
<keyword evidence="6" id="KW-1185">Reference proteome</keyword>
<dbReference type="InterPro" id="IPR019734">
    <property type="entry name" value="TPR_rpt"/>
</dbReference>
<dbReference type="PANTHER" id="PTHR45586">
    <property type="entry name" value="TPR REPEAT-CONTAINING PROTEIN PA4667"/>
    <property type="match status" value="1"/>
</dbReference>
<dbReference type="AlphaFoldDB" id="A0A847S5U5"/>
<evidence type="ECO:0000256" key="3">
    <source>
        <dbReference type="SAM" id="Coils"/>
    </source>
</evidence>
<comment type="caution">
    <text evidence="5">The sequence shown here is derived from an EMBL/GenBank/DDBJ whole genome shotgun (WGS) entry which is preliminary data.</text>
</comment>
<feature type="chain" id="PRO_5032876636" evidence="4">
    <location>
        <begin position="20"/>
        <end position="555"/>
    </location>
</feature>
<dbReference type="Gene3D" id="1.25.40.10">
    <property type="entry name" value="Tetratricopeptide repeat domain"/>
    <property type="match status" value="2"/>
</dbReference>
<dbReference type="InterPro" id="IPR051012">
    <property type="entry name" value="CellSynth/LPSAsmb/PSIAsmb"/>
</dbReference>
<keyword evidence="4" id="KW-0732">Signal</keyword>
<dbReference type="RefSeq" id="WP_168876778.1">
    <property type="nucleotide sequence ID" value="NZ_JABAIM010000001.1"/>
</dbReference>
<feature type="signal peptide" evidence="4">
    <location>
        <begin position="1"/>
        <end position="19"/>
    </location>
</feature>
<dbReference type="PANTHER" id="PTHR45586:SF1">
    <property type="entry name" value="LIPOPOLYSACCHARIDE ASSEMBLY PROTEIN B"/>
    <property type="match status" value="1"/>
</dbReference>
<keyword evidence="2" id="KW-0802">TPR repeat</keyword>
<proteinExistence type="predicted"/>
<feature type="coiled-coil region" evidence="3">
    <location>
        <begin position="174"/>
        <end position="204"/>
    </location>
</feature>
<evidence type="ECO:0000256" key="4">
    <source>
        <dbReference type="SAM" id="SignalP"/>
    </source>
</evidence>
<gene>
    <name evidence="5" type="ORF">HF682_08685</name>
</gene>
<dbReference type="EMBL" id="JABAIM010000001">
    <property type="protein sequence ID" value="NLR75234.1"/>
    <property type="molecule type" value="Genomic_DNA"/>
</dbReference>
<dbReference type="Pfam" id="PF13181">
    <property type="entry name" value="TPR_8"/>
    <property type="match status" value="1"/>
</dbReference>
<name>A0A847S5U5_9NEIS</name>
<evidence type="ECO:0000256" key="2">
    <source>
        <dbReference type="ARBA" id="ARBA00022803"/>
    </source>
</evidence>
<dbReference type="SMART" id="SM00028">
    <property type="entry name" value="TPR"/>
    <property type="match status" value="7"/>
</dbReference>
<protein>
    <submittedName>
        <fullName evidence="5">Tetratricopeptide repeat protein</fullName>
    </submittedName>
</protein>
<organism evidence="5 6">
    <name type="scientific">Leeia aquatica</name>
    <dbReference type="NCBI Taxonomy" id="2725557"/>
    <lineage>
        <taxon>Bacteria</taxon>
        <taxon>Pseudomonadati</taxon>
        <taxon>Pseudomonadota</taxon>
        <taxon>Betaproteobacteria</taxon>
        <taxon>Neisseriales</taxon>
        <taxon>Leeiaceae</taxon>
        <taxon>Leeia</taxon>
    </lineage>
</organism>
<evidence type="ECO:0000256" key="1">
    <source>
        <dbReference type="ARBA" id="ARBA00022737"/>
    </source>
</evidence>
<accession>A0A847S5U5</accession>